<feature type="region of interest" description="Disordered" evidence="1">
    <location>
        <begin position="28"/>
        <end position="58"/>
    </location>
</feature>
<evidence type="ECO:0000313" key="3">
    <source>
        <dbReference type="Proteomes" id="UP000436088"/>
    </source>
</evidence>
<name>A0A6A3CA74_HIBSY</name>
<feature type="compositionally biased region" description="Basic residues" evidence="1">
    <location>
        <begin position="49"/>
        <end position="58"/>
    </location>
</feature>
<evidence type="ECO:0000313" key="2">
    <source>
        <dbReference type="EMBL" id="KAE8726175.1"/>
    </source>
</evidence>
<gene>
    <name evidence="2" type="ORF">F3Y22_tig00007361pilonHSYRG00002</name>
</gene>
<evidence type="ECO:0000256" key="1">
    <source>
        <dbReference type="SAM" id="MobiDB-lite"/>
    </source>
</evidence>
<dbReference type="EMBL" id="VEPZ02000383">
    <property type="protein sequence ID" value="KAE8726175.1"/>
    <property type="molecule type" value="Genomic_DNA"/>
</dbReference>
<evidence type="ECO:0008006" key="4">
    <source>
        <dbReference type="Google" id="ProtNLM"/>
    </source>
</evidence>
<proteinExistence type="predicted"/>
<protein>
    <recommendedName>
        <fullName evidence="4">Protein TIC 214</fullName>
    </recommendedName>
</protein>
<keyword evidence="3" id="KW-1185">Reference proteome</keyword>
<accession>A0A6A3CA74</accession>
<reference evidence="2" key="1">
    <citation type="submission" date="2019-09" db="EMBL/GenBank/DDBJ databases">
        <title>Draft genome information of white flower Hibiscus syriacus.</title>
        <authorList>
            <person name="Kim Y.-M."/>
        </authorList>
    </citation>
    <scope>NUCLEOTIDE SEQUENCE [LARGE SCALE GENOMIC DNA]</scope>
    <source>
        <strain evidence="2">YM2019G1</strain>
    </source>
</reference>
<comment type="caution">
    <text evidence="2">The sequence shown here is derived from an EMBL/GenBank/DDBJ whole genome shotgun (WGS) entry which is preliminary data.</text>
</comment>
<organism evidence="2 3">
    <name type="scientific">Hibiscus syriacus</name>
    <name type="common">Rose of Sharon</name>
    <dbReference type="NCBI Taxonomy" id="106335"/>
    <lineage>
        <taxon>Eukaryota</taxon>
        <taxon>Viridiplantae</taxon>
        <taxon>Streptophyta</taxon>
        <taxon>Embryophyta</taxon>
        <taxon>Tracheophyta</taxon>
        <taxon>Spermatophyta</taxon>
        <taxon>Magnoliopsida</taxon>
        <taxon>eudicotyledons</taxon>
        <taxon>Gunneridae</taxon>
        <taxon>Pentapetalae</taxon>
        <taxon>rosids</taxon>
        <taxon>malvids</taxon>
        <taxon>Malvales</taxon>
        <taxon>Malvaceae</taxon>
        <taxon>Malvoideae</taxon>
        <taxon>Hibiscus</taxon>
    </lineage>
</organism>
<sequence length="314" mass="37668">MIGLENRNQEEKELIGEGDLVSDAQKQGNFKSVLSNQEKDVEEDYGKSDRKKRRKKKQYKSNTEAELDFFLKRYLRFQLRWDGSLNQRILNNVKVYCLLLRLINPKEIVISSIQRGEMNLDILRIQKNLTLRKLLKKGIFIIEPVRLSVKNDGQFILYQTISISLVHKDKHQINQRYQEKNYIDKKNFDESIARHQKMTENKDKNHYDLFIPENILSPYHRRELRILISFNSRDKNAMHRNPVFLNTVKNCGQVLTKNKHLDSDKKKLIKLKFFLWPNYRLEDLACMNRYWFNTNNGSRFSMVRIHMYPRLKIS</sequence>
<dbReference type="Proteomes" id="UP000436088">
    <property type="component" value="Unassembled WGS sequence"/>
</dbReference>
<dbReference type="AlphaFoldDB" id="A0A6A3CA74"/>